<gene>
    <name evidence="1" type="ORF">KJP28_13310</name>
</gene>
<dbReference type="PANTHER" id="PTHR13812:SF19">
    <property type="entry name" value="KETIMINE REDUCTASE MU-CRYSTALLIN"/>
    <property type="match status" value="1"/>
</dbReference>
<reference evidence="1 2" key="1">
    <citation type="submission" date="2021-05" db="EMBL/GenBank/DDBJ databases">
        <title>Culturable bacteria isolated from Daya Bay.</title>
        <authorList>
            <person name="Zheng W."/>
            <person name="Yu S."/>
            <person name="Huang Y."/>
        </authorList>
    </citation>
    <scope>NUCLEOTIDE SEQUENCE [LARGE SCALE GENOMIC DNA]</scope>
    <source>
        <strain evidence="1 2">DP4N28-5</strain>
    </source>
</reference>
<dbReference type="PANTHER" id="PTHR13812">
    <property type="entry name" value="KETIMINE REDUCTASE MU-CRYSTALLIN"/>
    <property type="match status" value="1"/>
</dbReference>
<keyword evidence="2" id="KW-1185">Reference proteome</keyword>
<sequence>MSGTSAELTLGTRFVGGDAVERAFDWGQAIEALRAAYAGEVTEAMFPDRTMARGEGLWLRTLSGIAPDGGMMGAKMIAANFRAGRVSYLIPLFDQQSVELRALLDGNAITGFRTAATTALALDALGRPGAVRVGLLGTGFEAQNHLRALAALRDIVRVEVFSPSPDSRARFIAAVADLGLDVAGRDNANAVVAAAPDMLICAARARDEQPLFDGARLAPGMTVASIGSTLPEQREVDVTTLSRAARIVADMPNEVAHDTGDLIAAKADGADLTDRIVALADVIGGRIKGRESADEIVLYKSVGGAIQDLAVAAMCFHRAEAMGLGVMLPDTIRPVLK</sequence>
<dbReference type="PIRSF" id="PIRSF001439">
    <property type="entry name" value="CryM"/>
    <property type="match status" value="1"/>
</dbReference>
<dbReference type="RefSeq" id="WP_218393099.1">
    <property type="nucleotide sequence ID" value="NZ_JAHUZE010000003.1"/>
</dbReference>
<dbReference type="Proteomes" id="UP000756530">
    <property type="component" value="Unassembled WGS sequence"/>
</dbReference>
<dbReference type="EMBL" id="JAHUZE010000003">
    <property type="protein sequence ID" value="MBV7379905.1"/>
    <property type="molecule type" value="Genomic_DNA"/>
</dbReference>
<evidence type="ECO:0000313" key="2">
    <source>
        <dbReference type="Proteomes" id="UP000756530"/>
    </source>
</evidence>
<name>A0ABS6T4J0_9RHOB</name>
<accession>A0ABS6T4J0</accession>
<evidence type="ECO:0000313" key="1">
    <source>
        <dbReference type="EMBL" id="MBV7379905.1"/>
    </source>
</evidence>
<proteinExistence type="predicted"/>
<dbReference type="InterPro" id="IPR003462">
    <property type="entry name" value="ODC_Mu_crystall"/>
</dbReference>
<organism evidence="1 2">
    <name type="scientific">Maritimibacter dapengensis</name>
    <dbReference type="NCBI Taxonomy" id="2836868"/>
    <lineage>
        <taxon>Bacteria</taxon>
        <taxon>Pseudomonadati</taxon>
        <taxon>Pseudomonadota</taxon>
        <taxon>Alphaproteobacteria</taxon>
        <taxon>Rhodobacterales</taxon>
        <taxon>Roseobacteraceae</taxon>
        <taxon>Maritimibacter</taxon>
    </lineage>
</organism>
<dbReference type="Pfam" id="PF02423">
    <property type="entry name" value="OCD_Mu_crystall"/>
    <property type="match status" value="1"/>
</dbReference>
<protein>
    <submittedName>
        <fullName evidence="1">Ornithine cyclodeaminase family protein</fullName>
    </submittedName>
</protein>
<comment type="caution">
    <text evidence="1">The sequence shown here is derived from an EMBL/GenBank/DDBJ whole genome shotgun (WGS) entry which is preliminary data.</text>
</comment>